<dbReference type="SUPFAM" id="SSF51197">
    <property type="entry name" value="Clavaminate synthase-like"/>
    <property type="match status" value="1"/>
</dbReference>
<dbReference type="GO" id="GO:0051213">
    <property type="term" value="F:dioxygenase activity"/>
    <property type="evidence" value="ECO:0007669"/>
    <property type="project" value="UniProtKB-KW"/>
</dbReference>
<reference evidence="1" key="1">
    <citation type="journal article" date="2014" name="Genome Biol. Evol.">
        <title>Pangenome evidence for extensive interdomain horizontal transfer affecting lineage core and shell genes in uncultured planktonic thaumarchaeota and euryarchaeota.</title>
        <authorList>
            <person name="Deschamps P."/>
            <person name="Zivanovic Y."/>
            <person name="Moreira D."/>
            <person name="Rodriguez-Valera F."/>
            <person name="Lopez-Garcia P."/>
        </authorList>
    </citation>
    <scope>NUCLEOTIDE SEQUENCE</scope>
</reference>
<dbReference type="PANTHER" id="PTHR20883:SF49">
    <property type="entry name" value="PHYTANOYL-COA DIOXYGENASE"/>
    <property type="match status" value="1"/>
</dbReference>
<sequence>MPEVTYAEVEFYQRNGVVAIRNLLSADEVDSLREAIDWNIANPGPLGATASRNTDPGRFFEDFCNWQRIPAYRDIIFESALPEIAARLMGSETVRLYHDHLLVKEPKTKQPTPWHQDQPYYNISGTQNISFWIPVDHVARESTLEFVSRSNDGTWYMPKTFLSEQAKWFPEGSLAEVPDVEGESDSHEVLGWELAPGDAVAFHMLTLHGSAGSTSRRRAFSVRVIGDDIRHEPRKWRTSPEFEGLVDELPAGAEMDHPLFPVIHPR</sequence>
<dbReference type="EMBL" id="KF900489">
    <property type="protein sequence ID" value="AIE96787.1"/>
    <property type="molecule type" value="Genomic_DNA"/>
</dbReference>
<dbReference type="AlphaFoldDB" id="A0A075G4Q1"/>
<evidence type="ECO:0000313" key="1">
    <source>
        <dbReference type="EMBL" id="AIE96787.1"/>
    </source>
</evidence>
<accession>A0A075G4Q1</accession>
<dbReference type="PANTHER" id="PTHR20883">
    <property type="entry name" value="PHYTANOYL-COA DIOXYGENASE DOMAIN CONTAINING 1"/>
    <property type="match status" value="1"/>
</dbReference>
<dbReference type="Gene3D" id="2.60.120.620">
    <property type="entry name" value="q2cbj1_9rhob like domain"/>
    <property type="match status" value="1"/>
</dbReference>
<keyword evidence="1" id="KW-0223">Dioxygenase</keyword>
<protein>
    <submittedName>
        <fullName evidence="1">Phytanoyl-CoA dioxygenase</fullName>
    </submittedName>
</protein>
<keyword evidence="1" id="KW-0560">Oxidoreductase</keyword>
<organism evidence="1">
    <name type="scientific">uncultured marine group II/III euryarchaeote AD1000_87_H07</name>
    <dbReference type="NCBI Taxonomy" id="1457819"/>
    <lineage>
        <taxon>Archaea</taxon>
        <taxon>Methanobacteriati</taxon>
        <taxon>Methanobacteriota</taxon>
        <taxon>environmental samples</taxon>
    </lineage>
</organism>
<dbReference type="Pfam" id="PF05721">
    <property type="entry name" value="PhyH"/>
    <property type="match status" value="1"/>
</dbReference>
<dbReference type="InterPro" id="IPR008775">
    <property type="entry name" value="Phytyl_CoA_dOase-like"/>
</dbReference>
<proteinExistence type="predicted"/>
<name>A0A075G4Q1_9EURY</name>